<comment type="catalytic activity">
    <reaction evidence="11">
        <text>L-seryl-[protein] + ATP = O-phospho-L-seryl-[protein] + ADP + H(+)</text>
        <dbReference type="Rhea" id="RHEA:17989"/>
        <dbReference type="Rhea" id="RHEA-COMP:9863"/>
        <dbReference type="Rhea" id="RHEA-COMP:11604"/>
        <dbReference type="ChEBI" id="CHEBI:15378"/>
        <dbReference type="ChEBI" id="CHEBI:29999"/>
        <dbReference type="ChEBI" id="CHEBI:30616"/>
        <dbReference type="ChEBI" id="CHEBI:83421"/>
        <dbReference type="ChEBI" id="CHEBI:456216"/>
        <dbReference type="EC" id="2.7.11.1"/>
    </reaction>
</comment>
<dbReference type="Gene3D" id="1.10.510.10">
    <property type="entry name" value="Transferase(Phosphotransferase) domain 1"/>
    <property type="match status" value="1"/>
</dbReference>
<evidence type="ECO:0000256" key="2">
    <source>
        <dbReference type="ARBA" id="ARBA00004574"/>
    </source>
</evidence>
<dbReference type="GO" id="GO:0005524">
    <property type="term" value="F:ATP binding"/>
    <property type="evidence" value="ECO:0007669"/>
    <property type="project" value="InterPro"/>
</dbReference>
<dbReference type="EC" id="2.7.11.1" evidence="4"/>
<dbReference type="InterPro" id="IPR000719">
    <property type="entry name" value="Prot_kinase_dom"/>
</dbReference>
<evidence type="ECO:0000256" key="5">
    <source>
        <dbReference type="ARBA" id="ARBA00013948"/>
    </source>
</evidence>
<comment type="caution">
    <text evidence="13">The sequence shown here is derived from an EMBL/GenBank/DDBJ whole genome shotgun (WGS) entry which is preliminary data.</text>
</comment>
<keyword evidence="7" id="KW-0779">Telomere</keyword>
<dbReference type="EMBL" id="ACJE01000016">
    <property type="protein sequence ID" value="EHA20884.1"/>
    <property type="molecule type" value="Genomic_DNA"/>
</dbReference>
<dbReference type="PROSITE" id="PS00109">
    <property type="entry name" value="PROTEIN_KINASE_TYR"/>
    <property type="match status" value="1"/>
</dbReference>
<comment type="subunit">
    <text evidence="3">Component of the EKC/KEOPS complex composed of at least BUD32, CGI121, GON7, KAE1 and PCC1; the whole complex dimerizes.</text>
</comment>
<dbReference type="HOGENOM" id="CLU_2612398_0_0_1"/>
<evidence type="ECO:0000259" key="12">
    <source>
        <dbReference type="PROSITE" id="PS50011"/>
    </source>
</evidence>
<protein>
    <recommendedName>
        <fullName evidence="6">EKC/KEOPS complex subunit BUD32</fullName>
        <ecNumber evidence="4">2.7.11.1</ecNumber>
    </recommendedName>
    <alternativeName>
        <fullName evidence="8 9">Atypical Serine/threonine protein kinase BUD32</fullName>
    </alternativeName>
    <alternativeName>
        <fullName evidence="5">EKC/KEOPS complex subunit bud32</fullName>
    </alternativeName>
</protein>
<name>G3Y9S6_ASPNA</name>
<feature type="domain" description="Protein kinase" evidence="12">
    <location>
        <begin position="1"/>
        <end position="79"/>
    </location>
</feature>
<feature type="non-terminal residue" evidence="13">
    <location>
        <position position="79"/>
    </location>
</feature>
<evidence type="ECO:0000256" key="8">
    <source>
        <dbReference type="ARBA" id="ARBA00030980"/>
    </source>
</evidence>
<dbReference type="InterPro" id="IPR011009">
    <property type="entry name" value="Kinase-like_dom_sf"/>
</dbReference>
<comment type="function">
    <text evidence="1">Component of the EKC/KEOPS complex that is required for the formation of a threonylcarbamoyl group on adenosine at position 37 (t(6)A37) in tRNAs that read codons beginning with adenine. The complex is probably involved in the transfer of the threonylcarbamoyl moiety of threonylcarbamoyl-AMP (TC-AMP) to the N6 group of A37. BUD32 has ATPase activity in the context of the EKC/KEOPS complex and likely plays a supporting role to the catalytic subunit KAE1. The EKC/KEOPS complex also promotes both telomere uncapping and telomere elongation. The complex is required for efficient recruitment of transcriptional coactivators.</text>
</comment>
<evidence type="ECO:0000256" key="11">
    <source>
        <dbReference type="ARBA" id="ARBA00048679"/>
    </source>
</evidence>
<evidence type="ECO:0000313" key="14">
    <source>
        <dbReference type="Proteomes" id="UP000009038"/>
    </source>
</evidence>
<evidence type="ECO:0000256" key="6">
    <source>
        <dbReference type="ARBA" id="ARBA00019973"/>
    </source>
</evidence>
<evidence type="ECO:0000256" key="10">
    <source>
        <dbReference type="ARBA" id="ARBA00047899"/>
    </source>
</evidence>
<reference evidence="13 14" key="1">
    <citation type="journal article" date="2011" name="Genome Res.">
        <title>Comparative genomics of citric-acid-producing Aspergillus niger ATCC 1015 versus enzyme-producing CBS 513.88.</title>
        <authorList>
            <person name="Andersen M.R."/>
            <person name="Salazar M.P."/>
            <person name="Schaap P.J."/>
            <person name="van de Vondervoort P.J."/>
            <person name="Culley D."/>
            <person name="Thykaer J."/>
            <person name="Frisvad J.C."/>
            <person name="Nielsen K.F."/>
            <person name="Albang R."/>
            <person name="Albermann K."/>
            <person name="Berka R.M."/>
            <person name="Braus G.H."/>
            <person name="Braus-Stromeyer S.A."/>
            <person name="Corrochano L.M."/>
            <person name="Dai Z."/>
            <person name="van Dijck P.W."/>
            <person name="Hofmann G."/>
            <person name="Lasure L.L."/>
            <person name="Magnuson J.K."/>
            <person name="Menke H."/>
            <person name="Meijer M."/>
            <person name="Meijer S.L."/>
            <person name="Nielsen J.B."/>
            <person name="Nielsen M.L."/>
            <person name="van Ooyen A.J."/>
            <person name="Pel H.J."/>
            <person name="Poulsen L."/>
            <person name="Samson R.A."/>
            <person name="Stam H."/>
            <person name="Tsang A."/>
            <person name="van den Brink J.M."/>
            <person name="Atkins A."/>
            <person name="Aerts A."/>
            <person name="Shapiro H."/>
            <person name="Pangilinan J."/>
            <person name="Salamov A."/>
            <person name="Lou Y."/>
            <person name="Lindquist E."/>
            <person name="Lucas S."/>
            <person name="Grimwood J."/>
            <person name="Grigoriev I.V."/>
            <person name="Kubicek C.P."/>
            <person name="Martinez D."/>
            <person name="van Peij N.N."/>
            <person name="Roubos J.A."/>
            <person name="Nielsen J."/>
            <person name="Baker S.E."/>
        </authorList>
    </citation>
    <scope>NUCLEOTIDE SEQUENCE [LARGE SCALE GENOMIC DNA]</scope>
    <source>
        <strain evidence="14">ATCC 1015 / CBS 113.46 / FGSC A1144 / LSHB Ac4 / NCTC 3858a / NRRL 328 / USDA 3528.7</strain>
    </source>
</reference>
<dbReference type="AlphaFoldDB" id="G3Y9S6"/>
<dbReference type="GO" id="GO:0004674">
    <property type="term" value="F:protein serine/threonine kinase activity"/>
    <property type="evidence" value="ECO:0007669"/>
    <property type="project" value="UniProtKB-EC"/>
</dbReference>
<proteinExistence type="predicted"/>
<sequence>DLTDALCHIHKLGIVHADIRIDNVLLDEHDNVILSDFSAARPFGEPSLAFPINGPSQTLSEKTDIFAVGSLIYQMEHGV</sequence>
<dbReference type="SUPFAM" id="SSF56112">
    <property type="entry name" value="Protein kinase-like (PK-like)"/>
    <property type="match status" value="1"/>
</dbReference>
<comment type="catalytic activity">
    <reaction evidence="10">
        <text>L-threonyl-[protein] + ATP = O-phospho-L-threonyl-[protein] + ADP + H(+)</text>
        <dbReference type="Rhea" id="RHEA:46608"/>
        <dbReference type="Rhea" id="RHEA-COMP:11060"/>
        <dbReference type="Rhea" id="RHEA-COMP:11605"/>
        <dbReference type="ChEBI" id="CHEBI:15378"/>
        <dbReference type="ChEBI" id="CHEBI:30013"/>
        <dbReference type="ChEBI" id="CHEBI:30616"/>
        <dbReference type="ChEBI" id="CHEBI:61977"/>
        <dbReference type="ChEBI" id="CHEBI:456216"/>
        <dbReference type="EC" id="2.7.11.1"/>
    </reaction>
</comment>
<keyword evidence="7" id="KW-0158">Chromosome</keyword>
<comment type="subcellular location">
    <subcellularLocation>
        <location evidence="2">Chromosome</location>
        <location evidence="2">Telomere</location>
    </subcellularLocation>
</comment>
<evidence type="ECO:0000256" key="7">
    <source>
        <dbReference type="ARBA" id="ARBA00022895"/>
    </source>
</evidence>
<dbReference type="InterPro" id="IPR008266">
    <property type="entry name" value="Tyr_kinase_AS"/>
</dbReference>
<evidence type="ECO:0000256" key="4">
    <source>
        <dbReference type="ARBA" id="ARBA00012513"/>
    </source>
</evidence>
<evidence type="ECO:0000313" key="13">
    <source>
        <dbReference type="EMBL" id="EHA20884.1"/>
    </source>
</evidence>
<evidence type="ECO:0000256" key="1">
    <source>
        <dbReference type="ARBA" id="ARBA00003747"/>
    </source>
</evidence>
<dbReference type="Pfam" id="PF00069">
    <property type="entry name" value="Pkinase"/>
    <property type="match status" value="1"/>
</dbReference>
<evidence type="ECO:0000256" key="3">
    <source>
        <dbReference type="ARBA" id="ARBA00011534"/>
    </source>
</evidence>
<gene>
    <name evidence="13" type="ORF">ASPNIDRAFT_128357</name>
</gene>
<feature type="non-terminal residue" evidence="13">
    <location>
        <position position="1"/>
    </location>
</feature>
<dbReference type="GO" id="GO:0000781">
    <property type="term" value="C:chromosome, telomeric region"/>
    <property type="evidence" value="ECO:0007669"/>
    <property type="project" value="UniProtKB-SubCell"/>
</dbReference>
<organism evidence="13 14">
    <name type="scientific">Aspergillus niger (strain ATCC 1015 / CBS 113.46 / FGSC A1144 / LSHB Ac4 / NCTC 3858a / NRRL 328 / USDA 3528.7)</name>
    <dbReference type="NCBI Taxonomy" id="380704"/>
    <lineage>
        <taxon>Eukaryota</taxon>
        <taxon>Fungi</taxon>
        <taxon>Dikarya</taxon>
        <taxon>Ascomycota</taxon>
        <taxon>Pezizomycotina</taxon>
        <taxon>Eurotiomycetes</taxon>
        <taxon>Eurotiomycetidae</taxon>
        <taxon>Eurotiales</taxon>
        <taxon>Aspergillaceae</taxon>
        <taxon>Aspergillus</taxon>
        <taxon>Aspergillus subgen. Circumdati</taxon>
    </lineage>
</organism>
<dbReference type="STRING" id="380704.G3Y9S6"/>
<evidence type="ECO:0000256" key="9">
    <source>
        <dbReference type="ARBA" id="ARBA00033194"/>
    </source>
</evidence>
<dbReference type="Proteomes" id="UP000009038">
    <property type="component" value="Unassembled WGS sequence"/>
</dbReference>
<accession>G3Y9S6</accession>
<dbReference type="PROSITE" id="PS50011">
    <property type="entry name" value="PROTEIN_KINASE_DOM"/>
    <property type="match status" value="1"/>
</dbReference>
<dbReference type="OrthoDB" id="1668230at2759"/>